<dbReference type="PANTHER" id="PTHR42655">
    <property type="entry name" value="GLYCOGEN PHOSPHORYLASE"/>
    <property type="match status" value="1"/>
</dbReference>
<accession>A0ABN1ETT2</accession>
<dbReference type="InterPro" id="IPR000811">
    <property type="entry name" value="Glyco_trans_35"/>
</dbReference>
<dbReference type="InterPro" id="IPR052182">
    <property type="entry name" value="Glycogen/Maltodextrin_Phosph"/>
</dbReference>
<dbReference type="InterPro" id="IPR024517">
    <property type="entry name" value="Glycogen_phosphorylase_DUF3417"/>
</dbReference>
<dbReference type="Gene3D" id="3.40.50.2000">
    <property type="entry name" value="Glycogen Phosphorylase B"/>
    <property type="match status" value="3"/>
</dbReference>
<organism evidence="5 6">
    <name type="scientific">Rhizomicrobium electricum</name>
    <dbReference type="NCBI Taxonomy" id="480070"/>
    <lineage>
        <taxon>Bacteria</taxon>
        <taxon>Pseudomonadati</taxon>
        <taxon>Pseudomonadota</taxon>
        <taxon>Alphaproteobacteria</taxon>
        <taxon>Micropepsales</taxon>
        <taxon>Micropepsaceae</taxon>
        <taxon>Rhizomicrobium</taxon>
    </lineage>
</organism>
<comment type="catalytic activity">
    <reaction evidence="1">
        <text>[(1-&gt;4)-alpha-D-glucosyl](n) + phosphate = [(1-&gt;4)-alpha-D-glucosyl](n-1) + alpha-D-glucose 1-phosphate</text>
        <dbReference type="Rhea" id="RHEA:41732"/>
        <dbReference type="Rhea" id="RHEA-COMP:9584"/>
        <dbReference type="Rhea" id="RHEA-COMP:9586"/>
        <dbReference type="ChEBI" id="CHEBI:15444"/>
        <dbReference type="ChEBI" id="CHEBI:43474"/>
        <dbReference type="ChEBI" id="CHEBI:58601"/>
        <dbReference type="EC" id="2.4.1.1"/>
    </reaction>
</comment>
<dbReference type="SUPFAM" id="SSF53756">
    <property type="entry name" value="UDP-Glycosyltransferase/glycogen phosphorylase"/>
    <property type="match status" value="1"/>
</dbReference>
<evidence type="ECO:0000313" key="5">
    <source>
        <dbReference type="EMBL" id="GAA0574302.1"/>
    </source>
</evidence>
<dbReference type="EMBL" id="BAAADD010000006">
    <property type="protein sequence ID" value="GAA0574302.1"/>
    <property type="molecule type" value="Genomic_DNA"/>
</dbReference>
<keyword evidence="6" id="KW-1185">Reference proteome</keyword>
<gene>
    <name evidence="5" type="primary">glgP</name>
    <name evidence="5" type="ORF">GCM10008942_23780</name>
</gene>
<protein>
    <submittedName>
        <fullName evidence="5">Alpha-glucan family phosphorylase</fullName>
    </submittedName>
</protein>
<evidence type="ECO:0000256" key="3">
    <source>
        <dbReference type="ARBA" id="ARBA00022533"/>
    </source>
</evidence>
<evidence type="ECO:0000313" key="6">
    <source>
        <dbReference type="Proteomes" id="UP001499951"/>
    </source>
</evidence>
<dbReference type="RefSeq" id="WP_166935837.1">
    <property type="nucleotide sequence ID" value="NZ_BAAADD010000006.1"/>
</dbReference>
<comment type="caution">
    <text evidence="5">The sequence shown here is derived from an EMBL/GenBank/DDBJ whole genome shotgun (WGS) entry which is preliminary data.</text>
</comment>
<dbReference type="PANTHER" id="PTHR42655:SF1">
    <property type="entry name" value="GLYCOGEN PHOSPHORYLASE"/>
    <property type="match status" value="1"/>
</dbReference>
<keyword evidence="3" id="KW-0021">Allosteric enzyme</keyword>
<evidence type="ECO:0000256" key="2">
    <source>
        <dbReference type="ARBA" id="ARBA00006047"/>
    </source>
</evidence>
<dbReference type="Pfam" id="PF00343">
    <property type="entry name" value="Phosphorylase"/>
    <property type="match status" value="1"/>
</dbReference>
<proteinExistence type="inferred from homology"/>
<evidence type="ECO:0000256" key="1">
    <source>
        <dbReference type="ARBA" id="ARBA00001275"/>
    </source>
</evidence>
<dbReference type="InterPro" id="IPR011834">
    <property type="entry name" value="Agluc_phsphrylas"/>
</dbReference>
<dbReference type="NCBIfam" id="TIGR02094">
    <property type="entry name" value="more_P_ylases"/>
    <property type="match status" value="1"/>
</dbReference>
<dbReference type="Pfam" id="PF11897">
    <property type="entry name" value="DUF3417"/>
    <property type="match status" value="1"/>
</dbReference>
<feature type="domain" description="DUF3417" evidence="4">
    <location>
        <begin position="9"/>
        <end position="116"/>
    </location>
</feature>
<name>A0ABN1ETT2_9PROT</name>
<evidence type="ECO:0000259" key="4">
    <source>
        <dbReference type="Pfam" id="PF11897"/>
    </source>
</evidence>
<comment type="similarity">
    <text evidence="2">Belongs to the glycogen phosphorylase family.</text>
</comment>
<dbReference type="Proteomes" id="UP001499951">
    <property type="component" value="Unassembled WGS sequence"/>
</dbReference>
<sequence>MVTIPLLELPSEIAALQQIALDLRWTWSHEGDALWGHIDEKLWERTLNPWTVLQGASRERLKQLSQDQKFLDKLNGFVNARNEYLNTPGWFRDTDRGNQLGGVAYFSMEFGLGSALPIYAGGLGILAGDVLKSASDLDIPVIGIGLLYQEGYFRQLIDGRGMQQEFYPYNEPSALPVEPVILPEDGWLKIGLEMPGRVVQLRVWKATVGRVTLYLLDSNDPINSPLDRGITAKLYGGGPELRLMQEIVLGVGGWRVVEALHPEVEICHVNEGHAAFAIIERARQLALKSNLDFWEALWATRAGNVFTTHTPVAAGFDRFPAELLRKYLPYVEGALHGRGVKLEHVLALGRADQSNSDEPFNMAFLAQRGSAITIGVSRLHGEVSRRIFQPLFARWPSCEVPIGYVTNGVHIPTWDSAGSDRVWNKILGKGRWRTPTGKDRMPIPDSVSDEDLWAMRGEGRQRLVRYARYHLGRQLREGGFDLEQVQKAETVLDPNVLTLGFARRFTEYKRPNLLLRDLARLDKLLHNPMYPVQIVVAGKAHPADTVGKGMIQEWINLARNPRYRNHVVFLEDYDISLAQEMTQGVDVWINTPRRPWEACGTSGMKVLVNGGINCSTLDGWWDEAYTDEVGWSIGDGSGGTAEGVDAIDIQSLYDVLENKVIPEYYDRDGLGLPRRWLQRIRHSMGRLTPEFSGARMMTDYVEIAYLPLAKAIRERMRDRCAPARMLNQWSRTLYSRWNGLHIGNPVVNQSEAATNVVVPVYLGELTPNAVRVEMFADQTPEHAPEVIMLHQENAIPGSTNGYIFAGAIPPSRRMEDYTVRVVPYHPNAFLPAELPLITWQK</sequence>
<dbReference type="PIRSF" id="PIRSF000460">
    <property type="entry name" value="Pprylas_GlgP"/>
    <property type="match status" value="1"/>
</dbReference>
<reference evidence="5 6" key="1">
    <citation type="journal article" date="2019" name="Int. J. Syst. Evol. Microbiol.">
        <title>The Global Catalogue of Microorganisms (GCM) 10K type strain sequencing project: providing services to taxonomists for standard genome sequencing and annotation.</title>
        <authorList>
            <consortium name="The Broad Institute Genomics Platform"/>
            <consortium name="The Broad Institute Genome Sequencing Center for Infectious Disease"/>
            <person name="Wu L."/>
            <person name="Ma J."/>
        </authorList>
    </citation>
    <scope>NUCLEOTIDE SEQUENCE [LARGE SCALE GENOMIC DNA]</scope>
    <source>
        <strain evidence="5 6">JCM 15089</strain>
    </source>
</reference>